<protein>
    <submittedName>
        <fullName evidence="3">Uncharacterized protein</fullName>
    </submittedName>
</protein>
<reference evidence="4" key="1">
    <citation type="journal article" date="2019" name="Int. J. Syst. Evol. Microbiol.">
        <title>The Global Catalogue of Microorganisms (GCM) 10K type strain sequencing project: providing services to taxonomists for standard genome sequencing and annotation.</title>
        <authorList>
            <consortium name="The Broad Institute Genomics Platform"/>
            <consortium name="The Broad Institute Genome Sequencing Center for Infectious Disease"/>
            <person name="Wu L."/>
            <person name="Ma J."/>
        </authorList>
    </citation>
    <scope>NUCLEOTIDE SEQUENCE [LARGE SCALE GENOMIC DNA]</scope>
    <source>
        <strain evidence="4">CCM 8725</strain>
    </source>
</reference>
<evidence type="ECO:0000256" key="2">
    <source>
        <dbReference type="SAM" id="Phobius"/>
    </source>
</evidence>
<accession>A0ABW5EZQ9</accession>
<dbReference type="EMBL" id="JBHUKY010000003">
    <property type="protein sequence ID" value="MFD2408303.1"/>
    <property type="molecule type" value="Genomic_DNA"/>
</dbReference>
<proteinExistence type="predicted"/>
<feature type="compositionally biased region" description="Low complexity" evidence="1">
    <location>
        <begin position="234"/>
        <end position="243"/>
    </location>
</feature>
<comment type="caution">
    <text evidence="3">The sequence shown here is derived from an EMBL/GenBank/DDBJ whole genome shotgun (WGS) entry which is preliminary data.</text>
</comment>
<feature type="region of interest" description="Disordered" evidence="1">
    <location>
        <begin position="208"/>
        <end position="264"/>
    </location>
</feature>
<keyword evidence="2" id="KW-0472">Membrane</keyword>
<name>A0ABW5EZQ9_9BACL</name>
<evidence type="ECO:0000313" key="3">
    <source>
        <dbReference type="EMBL" id="MFD2408303.1"/>
    </source>
</evidence>
<gene>
    <name evidence="3" type="ORF">ACFSX3_00385</name>
</gene>
<feature type="compositionally biased region" description="Polar residues" evidence="1">
    <location>
        <begin position="223"/>
        <end position="233"/>
    </location>
</feature>
<evidence type="ECO:0000313" key="4">
    <source>
        <dbReference type="Proteomes" id="UP001597448"/>
    </source>
</evidence>
<keyword evidence="4" id="KW-1185">Reference proteome</keyword>
<keyword evidence="2" id="KW-1133">Transmembrane helix</keyword>
<evidence type="ECO:0000256" key="1">
    <source>
        <dbReference type="SAM" id="MobiDB-lite"/>
    </source>
</evidence>
<keyword evidence="2" id="KW-0812">Transmembrane</keyword>
<feature type="compositionally biased region" description="Low complexity" evidence="1">
    <location>
        <begin position="254"/>
        <end position="264"/>
    </location>
</feature>
<dbReference type="RefSeq" id="WP_209992491.1">
    <property type="nucleotide sequence ID" value="NZ_JBHUKY010000003.1"/>
</dbReference>
<organism evidence="3 4">
    <name type="scientific">Paenibacillus rhizoplanae</name>
    <dbReference type="NCBI Taxonomy" id="1917181"/>
    <lineage>
        <taxon>Bacteria</taxon>
        <taxon>Bacillati</taxon>
        <taxon>Bacillota</taxon>
        <taxon>Bacilli</taxon>
        <taxon>Bacillales</taxon>
        <taxon>Paenibacillaceae</taxon>
        <taxon>Paenibacillus</taxon>
    </lineage>
</organism>
<sequence>MNAEIKELATVDIKAAMRKEYIENELFLSKQFIKHTTPRYIKEITFYTMARNHVIHTFLSLTESEQTIQALRETKSPSQEYVELMNKHRAMRYPLAIKVKAEKSIYNDYTHVDYKRKAHFLDQALPTPSRRESVFNKLGGVLELLISWGWVAFWIIVILISIFSDSDDSSLTGLDKSSNNKDTFHSGGILNGNTNSKTVEDTPQIIDASNEAGYGNPGDSSHDAPSSKNSNAPTKQSSENSETSSKKSDTQSANQNVKTQTQKVQVGPIRNHLISASYFLPESNGNGIFEIYDGYTIELMENEKVVIDFEITSDIDPVFKLNGEVVESHPTTNEDVEWISFYQTKQVTKVEVNINEEIHNFYFVPME</sequence>
<feature type="transmembrane region" description="Helical" evidence="2">
    <location>
        <begin position="140"/>
        <end position="163"/>
    </location>
</feature>
<dbReference type="Proteomes" id="UP001597448">
    <property type="component" value="Unassembled WGS sequence"/>
</dbReference>